<comment type="caution">
    <text evidence="1">The sequence shown here is derived from an EMBL/GenBank/DDBJ whole genome shotgun (WGS) entry which is preliminary data.</text>
</comment>
<protein>
    <submittedName>
        <fullName evidence="1">Ribonuclease III domain-containing protein</fullName>
    </submittedName>
</protein>
<evidence type="ECO:0000313" key="1">
    <source>
        <dbReference type="EMBL" id="KAI0034438.1"/>
    </source>
</evidence>
<name>A0ACB8QRH3_9AGAM</name>
<evidence type="ECO:0000313" key="2">
    <source>
        <dbReference type="Proteomes" id="UP000814128"/>
    </source>
</evidence>
<gene>
    <name evidence="1" type="ORF">K488DRAFT_34581</name>
</gene>
<dbReference type="EMBL" id="MU273500">
    <property type="protein sequence ID" value="KAI0034438.1"/>
    <property type="molecule type" value="Genomic_DNA"/>
</dbReference>
<sequence length="304" mass="33032">HQLASYSRPPPAALAALAHRLRLADKVPLEKLEQACTHPSIRVLVHQFPDVKHAAVNANLATLGNALLGLFASEHVHASYPHLPLRVLKAAVSAYVGPLTCANVAKEIGAIHLARWHRSASTNVVPAVLHQDALASIPRALTALVYTYDSLPAARAFVHAFFLSRDLDLRPLLKFRDPKLSLIETVAKLGRERPVSRLLSETGRASNSPMFVVGVYSGADKLGEGFGSSLKMAEYRAAEDALHRFYLTRVPPEELEHSVPSHTFLDGDLFERASKGQENRHVAAPLGASEVRMDSAGRSGRIVP</sequence>
<keyword evidence="2" id="KW-1185">Reference proteome</keyword>
<accession>A0ACB8QRH3</accession>
<feature type="non-terminal residue" evidence="1">
    <location>
        <position position="1"/>
    </location>
</feature>
<reference evidence="1" key="2">
    <citation type="journal article" date="2022" name="New Phytol.">
        <title>Evolutionary transition to the ectomycorrhizal habit in the genomes of a hyperdiverse lineage of mushroom-forming fungi.</title>
        <authorList>
            <person name="Looney B."/>
            <person name="Miyauchi S."/>
            <person name="Morin E."/>
            <person name="Drula E."/>
            <person name="Courty P.E."/>
            <person name="Kohler A."/>
            <person name="Kuo A."/>
            <person name="LaButti K."/>
            <person name="Pangilinan J."/>
            <person name="Lipzen A."/>
            <person name="Riley R."/>
            <person name="Andreopoulos W."/>
            <person name="He G."/>
            <person name="Johnson J."/>
            <person name="Nolan M."/>
            <person name="Tritt A."/>
            <person name="Barry K.W."/>
            <person name="Grigoriev I.V."/>
            <person name="Nagy L.G."/>
            <person name="Hibbett D."/>
            <person name="Henrissat B."/>
            <person name="Matheny P.B."/>
            <person name="Labbe J."/>
            <person name="Martin F.M."/>
        </authorList>
    </citation>
    <scope>NUCLEOTIDE SEQUENCE</scope>
    <source>
        <strain evidence="1">EC-137</strain>
    </source>
</reference>
<feature type="non-terminal residue" evidence="1">
    <location>
        <position position="304"/>
    </location>
</feature>
<dbReference type="Proteomes" id="UP000814128">
    <property type="component" value="Unassembled WGS sequence"/>
</dbReference>
<proteinExistence type="predicted"/>
<reference evidence="1" key="1">
    <citation type="submission" date="2021-02" db="EMBL/GenBank/DDBJ databases">
        <authorList>
            <consortium name="DOE Joint Genome Institute"/>
            <person name="Ahrendt S."/>
            <person name="Looney B.P."/>
            <person name="Miyauchi S."/>
            <person name="Morin E."/>
            <person name="Drula E."/>
            <person name="Courty P.E."/>
            <person name="Chicoki N."/>
            <person name="Fauchery L."/>
            <person name="Kohler A."/>
            <person name="Kuo A."/>
            <person name="Labutti K."/>
            <person name="Pangilinan J."/>
            <person name="Lipzen A."/>
            <person name="Riley R."/>
            <person name="Andreopoulos W."/>
            <person name="He G."/>
            <person name="Johnson J."/>
            <person name="Barry K.W."/>
            <person name="Grigoriev I.V."/>
            <person name="Nagy L."/>
            <person name="Hibbett D."/>
            <person name="Henrissat B."/>
            <person name="Matheny P.B."/>
            <person name="Labbe J."/>
            <person name="Martin F."/>
        </authorList>
    </citation>
    <scope>NUCLEOTIDE SEQUENCE</scope>
    <source>
        <strain evidence="1">EC-137</strain>
    </source>
</reference>
<organism evidence="1 2">
    <name type="scientific">Vararia minispora EC-137</name>
    <dbReference type="NCBI Taxonomy" id="1314806"/>
    <lineage>
        <taxon>Eukaryota</taxon>
        <taxon>Fungi</taxon>
        <taxon>Dikarya</taxon>
        <taxon>Basidiomycota</taxon>
        <taxon>Agaricomycotina</taxon>
        <taxon>Agaricomycetes</taxon>
        <taxon>Russulales</taxon>
        <taxon>Lachnocladiaceae</taxon>
        <taxon>Vararia</taxon>
    </lineage>
</organism>